<dbReference type="AlphaFoldDB" id="A0A1M5ND95"/>
<dbReference type="PANTHER" id="PTHR40079:SF4">
    <property type="entry name" value="GH26 DOMAIN-CONTAINING PROTEIN-RELATED"/>
    <property type="match status" value="1"/>
</dbReference>
<accession>A0A1M5ND95</accession>
<keyword evidence="2 4" id="KW-0378">Hydrolase</keyword>
<dbReference type="InterPro" id="IPR022790">
    <property type="entry name" value="GH26_dom"/>
</dbReference>
<dbReference type="PANTHER" id="PTHR40079">
    <property type="entry name" value="MANNAN ENDO-1,4-BETA-MANNOSIDASE E-RELATED"/>
    <property type="match status" value="1"/>
</dbReference>
<dbReference type="PROSITE" id="PS51764">
    <property type="entry name" value="GH26"/>
    <property type="match status" value="1"/>
</dbReference>
<name>A0A1M5ND95_9GAMM</name>
<evidence type="ECO:0000256" key="4">
    <source>
        <dbReference type="PROSITE-ProRule" id="PRU01100"/>
    </source>
</evidence>
<comment type="similarity">
    <text evidence="1 4">Belongs to the glycosyl hydrolase 26 family.</text>
</comment>
<keyword evidence="8" id="KW-1185">Reference proteome</keyword>
<evidence type="ECO:0000313" key="7">
    <source>
        <dbReference type="EMBL" id="SHG87435.1"/>
    </source>
</evidence>
<reference evidence="7 8" key="1">
    <citation type="submission" date="2016-11" db="EMBL/GenBank/DDBJ databases">
        <authorList>
            <person name="Jaros S."/>
            <person name="Januszkiewicz K."/>
            <person name="Wedrychowicz H."/>
        </authorList>
    </citation>
    <scope>NUCLEOTIDE SEQUENCE [LARGE SCALE GENOMIC DNA]</scope>
    <source>
        <strain evidence="7 8">DSM 16917</strain>
    </source>
</reference>
<dbReference type="InterPro" id="IPR017853">
    <property type="entry name" value="GH"/>
</dbReference>
<evidence type="ECO:0000256" key="5">
    <source>
        <dbReference type="SAM" id="SignalP"/>
    </source>
</evidence>
<evidence type="ECO:0000256" key="1">
    <source>
        <dbReference type="ARBA" id="ARBA00007754"/>
    </source>
</evidence>
<protein>
    <recommendedName>
        <fullName evidence="6">GH26 domain-containing protein</fullName>
    </recommendedName>
</protein>
<dbReference type="GO" id="GO:0016985">
    <property type="term" value="F:mannan endo-1,4-beta-mannosidase activity"/>
    <property type="evidence" value="ECO:0007669"/>
    <property type="project" value="InterPro"/>
</dbReference>
<dbReference type="InterPro" id="IPR000805">
    <property type="entry name" value="Glyco_hydro_26"/>
</dbReference>
<feature type="active site" description="Proton donor" evidence="4">
    <location>
        <position position="144"/>
    </location>
</feature>
<proteinExistence type="inferred from homology"/>
<feature type="signal peptide" evidence="5">
    <location>
        <begin position="1"/>
        <end position="16"/>
    </location>
</feature>
<dbReference type="GO" id="GO:0006080">
    <property type="term" value="P:substituted mannan metabolic process"/>
    <property type="evidence" value="ECO:0007669"/>
    <property type="project" value="InterPro"/>
</dbReference>
<keyword evidence="3 4" id="KW-0326">Glycosidase</keyword>
<sequence length="381" mass="43684">MNAIAMLMLIPCLTMAAPLLPQDDKILLFVGQDSDTIAKYAEAMPEDPLEGVTLYAFLKHEHPEQSFPTLLNAIDFGSGTVNFGQTLSAHPNAALAVGLAFDRCNDVDHAQRILDGSYDTSVGFLVSYLKDLAPRPVFLRIGYEFDGLWNCYEPDSYTAVFRLLHQRLEQAGADNVVTVWQSAAWPDPTEGDQVLTQYDHRRAEHLSQWYPGDDVVDWVSLSVFYRDLSQWDFVPPDHPAAIQEKILAFARERDKPVMIAEAAPQAYRTGAQTRSYIHFNQQRPFSGQQIWDAWYQPFFDFIYANQDVIRAVAYINTHWETQPMWRCDEGLRVGDQHCQQGNWGDSRVQANPEIRQRWLEQIHNPAIWVQHEQLDRQGKQD</sequence>
<dbReference type="STRING" id="299255.SAMN02745129_1001"/>
<feature type="domain" description="GH26" evidence="6">
    <location>
        <begin position="10"/>
        <end position="312"/>
    </location>
</feature>
<organism evidence="7 8">
    <name type="scientific">Ferrimonas marina</name>
    <dbReference type="NCBI Taxonomy" id="299255"/>
    <lineage>
        <taxon>Bacteria</taxon>
        <taxon>Pseudomonadati</taxon>
        <taxon>Pseudomonadota</taxon>
        <taxon>Gammaproteobacteria</taxon>
        <taxon>Alteromonadales</taxon>
        <taxon>Ferrimonadaceae</taxon>
        <taxon>Ferrimonas</taxon>
    </lineage>
</organism>
<feature type="chain" id="PRO_5009912572" description="GH26 domain-containing protein" evidence="5">
    <location>
        <begin position="17"/>
        <end position="381"/>
    </location>
</feature>
<feature type="active site" description="Nucleophile" evidence="4">
    <location>
        <position position="261"/>
    </location>
</feature>
<dbReference type="Gene3D" id="3.20.20.80">
    <property type="entry name" value="Glycosidases"/>
    <property type="match status" value="1"/>
</dbReference>
<dbReference type="EMBL" id="FQXG01000001">
    <property type="protein sequence ID" value="SHG87435.1"/>
    <property type="molecule type" value="Genomic_DNA"/>
</dbReference>
<keyword evidence="5" id="KW-0732">Signal</keyword>
<evidence type="ECO:0000256" key="3">
    <source>
        <dbReference type="ARBA" id="ARBA00023295"/>
    </source>
</evidence>
<evidence type="ECO:0000259" key="6">
    <source>
        <dbReference type="PROSITE" id="PS51764"/>
    </source>
</evidence>
<dbReference type="Proteomes" id="UP000184268">
    <property type="component" value="Unassembled WGS sequence"/>
</dbReference>
<dbReference type="SUPFAM" id="SSF51445">
    <property type="entry name" value="(Trans)glycosidases"/>
    <property type="match status" value="1"/>
</dbReference>
<gene>
    <name evidence="7" type="ORF">SAMN02745129_1001</name>
</gene>
<evidence type="ECO:0000256" key="2">
    <source>
        <dbReference type="ARBA" id="ARBA00022801"/>
    </source>
</evidence>
<evidence type="ECO:0000313" key="8">
    <source>
        <dbReference type="Proteomes" id="UP000184268"/>
    </source>
</evidence>